<evidence type="ECO:0000313" key="2">
    <source>
        <dbReference type="Proteomes" id="UP000011058"/>
    </source>
</evidence>
<dbReference type="OrthoDB" id="2599194at2"/>
<dbReference type="AlphaFoldDB" id="I0KEP0"/>
<gene>
    <name evidence="1" type="ORF">FAES_4594</name>
</gene>
<accession>I0KEP0</accession>
<dbReference type="PATRIC" id="fig|1166018.3.peg.1562"/>
<dbReference type="STRING" id="1166018.FAES_4594"/>
<dbReference type="Pfam" id="PF07606">
    <property type="entry name" value="DUF1569"/>
    <property type="match status" value="1"/>
</dbReference>
<evidence type="ECO:0008006" key="3">
    <source>
        <dbReference type="Google" id="ProtNLM"/>
    </source>
</evidence>
<dbReference type="InterPro" id="IPR011463">
    <property type="entry name" value="DUF1569"/>
</dbReference>
<dbReference type="Gene3D" id="1.20.120.450">
    <property type="entry name" value="dinb family like domain"/>
    <property type="match status" value="1"/>
</dbReference>
<dbReference type="eggNOG" id="ENOG502ZRUR">
    <property type="taxonomic scope" value="Bacteria"/>
</dbReference>
<keyword evidence="2" id="KW-1185">Reference proteome</keyword>
<dbReference type="HOGENOM" id="CLU_142853_0_0_10"/>
<dbReference type="SUPFAM" id="SSF109854">
    <property type="entry name" value="DinB/YfiT-like putative metalloenzymes"/>
    <property type="match status" value="1"/>
</dbReference>
<evidence type="ECO:0000313" key="1">
    <source>
        <dbReference type="EMBL" id="CCH02593.1"/>
    </source>
</evidence>
<dbReference type="Proteomes" id="UP000011058">
    <property type="component" value="Chromosome"/>
</dbReference>
<reference evidence="1 2" key="1">
    <citation type="journal article" date="2012" name="J. Bacteriol.">
        <title>Genome Sequence of Fibrella aestuarina BUZ 2T, a Filamentous Marine Bacterium.</title>
        <authorList>
            <person name="Filippini M."/>
            <person name="Qi W."/>
            <person name="Blom J."/>
            <person name="Goesmann A."/>
            <person name="Smits T.H."/>
            <person name="Bagheri H.C."/>
        </authorList>
    </citation>
    <scope>NUCLEOTIDE SEQUENCE [LARGE SCALE GENOMIC DNA]</scope>
    <source>
        <strain evidence="2">BUZ 2T</strain>
    </source>
</reference>
<protein>
    <recommendedName>
        <fullName evidence="3">DinB-like domain-containing protein</fullName>
    </recommendedName>
</protein>
<dbReference type="KEGG" id="fae:FAES_4594"/>
<proteinExistence type="predicted"/>
<organism evidence="1 2">
    <name type="scientific">Fibrella aestuarina BUZ 2</name>
    <dbReference type="NCBI Taxonomy" id="1166018"/>
    <lineage>
        <taxon>Bacteria</taxon>
        <taxon>Pseudomonadati</taxon>
        <taxon>Bacteroidota</taxon>
        <taxon>Cytophagia</taxon>
        <taxon>Cytophagales</taxon>
        <taxon>Spirosomataceae</taxon>
        <taxon>Fibrella</taxon>
    </lineage>
</organism>
<dbReference type="RefSeq" id="WP_015333692.1">
    <property type="nucleotide sequence ID" value="NC_020054.1"/>
</dbReference>
<name>I0KEP0_9BACT</name>
<sequence length="145" mass="16310">MTLTDLTNRIALLTPDSQRLWGSMSVGQMMTHCTDQLRIVLGEKDMKLRGSALTRLLTKWVGLYLPMQLPKNMKTIAELDPNRPLMTQPTTFADDRATLLATLNRLGNVPESHRFAHPVFGPLTKAEAIKLSAIHLDHHLRQFGV</sequence>
<dbReference type="InterPro" id="IPR034660">
    <property type="entry name" value="DinB/YfiT-like"/>
</dbReference>
<dbReference type="EMBL" id="HE796683">
    <property type="protein sequence ID" value="CCH02593.1"/>
    <property type="molecule type" value="Genomic_DNA"/>
</dbReference>